<keyword evidence="8" id="KW-1185">Reference proteome</keyword>
<keyword evidence="2 4" id="KW-0863">Zinc-finger</keyword>
<evidence type="ECO:0000256" key="1">
    <source>
        <dbReference type="ARBA" id="ARBA00022723"/>
    </source>
</evidence>
<gene>
    <name evidence="7" type="ORF">GALMADRAFT_257343</name>
</gene>
<dbReference type="Gene3D" id="6.10.140.2220">
    <property type="match status" value="1"/>
</dbReference>
<evidence type="ECO:0000256" key="2">
    <source>
        <dbReference type="ARBA" id="ARBA00022771"/>
    </source>
</evidence>
<evidence type="ECO:0000259" key="6">
    <source>
        <dbReference type="PROSITE" id="PS50865"/>
    </source>
</evidence>
<dbReference type="SUPFAM" id="SSF144232">
    <property type="entry name" value="HIT/MYND zinc finger-like"/>
    <property type="match status" value="1"/>
</dbReference>
<feature type="region of interest" description="Disordered" evidence="5">
    <location>
        <begin position="218"/>
        <end position="241"/>
    </location>
</feature>
<name>A0A067SMV9_GALM3</name>
<evidence type="ECO:0000256" key="3">
    <source>
        <dbReference type="ARBA" id="ARBA00022833"/>
    </source>
</evidence>
<keyword evidence="3" id="KW-0862">Zinc</keyword>
<evidence type="ECO:0000256" key="5">
    <source>
        <dbReference type="SAM" id="MobiDB-lite"/>
    </source>
</evidence>
<evidence type="ECO:0000256" key="4">
    <source>
        <dbReference type="PROSITE-ProRule" id="PRU00134"/>
    </source>
</evidence>
<dbReference type="HOGENOM" id="CLU_082783_0_0_1"/>
<sequence length="269" mass="31292">MVPPDQEISDVDRWALSLLPPTKPTACFTCNQNPDSNKEYQRCAKCRVVVYCSRECQKKDWPNHKKACFAANEQRDFVIKCFQRMQMDRIFMHYLGLDLADEFWDSFTQNPRKMWIFAMNFFVMPTNKEDFIAVTSPDIPISALLDKPMAGKLELSGFMDVSDQTRFPVEDKVRWMWQEARDGLDKMDAEDAIAVLIVFNYLGARFYVSPRGIPQRQLAEAKGRAEGANGQNPSSKRQRTARWVEEMRNSRGNPMRCMMGEEDIKFIRL</sequence>
<dbReference type="GO" id="GO:0008270">
    <property type="term" value="F:zinc ion binding"/>
    <property type="evidence" value="ECO:0007669"/>
    <property type="project" value="UniProtKB-KW"/>
</dbReference>
<reference evidence="8" key="1">
    <citation type="journal article" date="2014" name="Proc. Natl. Acad. Sci. U.S.A.">
        <title>Extensive sampling of basidiomycete genomes demonstrates inadequacy of the white-rot/brown-rot paradigm for wood decay fungi.</title>
        <authorList>
            <person name="Riley R."/>
            <person name="Salamov A.A."/>
            <person name="Brown D.W."/>
            <person name="Nagy L.G."/>
            <person name="Floudas D."/>
            <person name="Held B.W."/>
            <person name="Levasseur A."/>
            <person name="Lombard V."/>
            <person name="Morin E."/>
            <person name="Otillar R."/>
            <person name="Lindquist E.A."/>
            <person name="Sun H."/>
            <person name="LaButti K.M."/>
            <person name="Schmutz J."/>
            <person name="Jabbour D."/>
            <person name="Luo H."/>
            <person name="Baker S.E."/>
            <person name="Pisabarro A.G."/>
            <person name="Walton J.D."/>
            <person name="Blanchette R.A."/>
            <person name="Henrissat B."/>
            <person name="Martin F."/>
            <person name="Cullen D."/>
            <person name="Hibbett D.S."/>
            <person name="Grigoriev I.V."/>
        </authorList>
    </citation>
    <scope>NUCLEOTIDE SEQUENCE [LARGE SCALE GENOMIC DNA]</scope>
    <source>
        <strain evidence="8">CBS 339.88</strain>
    </source>
</reference>
<keyword evidence="1" id="KW-0479">Metal-binding</keyword>
<dbReference type="EMBL" id="KL142410">
    <property type="protein sequence ID" value="KDR68103.1"/>
    <property type="molecule type" value="Genomic_DNA"/>
</dbReference>
<feature type="domain" description="MYND-type" evidence="6">
    <location>
        <begin position="27"/>
        <end position="68"/>
    </location>
</feature>
<dbReference type="PROSITE" id="PS01360">
    <property type="entry name" value="ZF_MYND_1"/>
    <property type="match status" value="1"/>
</dbReference>
<dbReference type="Proteomes" id="UP000027222">
    <property type="component" value="Unassembled WGS sequence"/>
</dbReference>
<dbReference type="AlphaFoldDB" id="A0A067SMV9"/>
<organism evidence="7 8">
    <name type="scientific">Galerina marginata (strain CBS 339.88)</name>
    <dbReference type="NCBI Taxonomy" id="685588"/>
    <lineage>
        <taxon>Eukaryota</taxon>
        <taxon>Fungi</taxon>
        <taxon>Dikarya</taxon>
        <taxon>Basidiomycota</taxon>
        <taxon>Agaricomycotina</taxon>
        <taxon>Agaricomycetes</taxon>
        <taxon>Agaricomycetidae</taxon>
        <taxon>Agaricales</taxon>
        <taxon>Agaricineae</taxon>
        <taxon>Strophariaceae</taxon>
        <taxon>Galerina</taxon>
    </lineage>
</organism>
<dbReference type="OrthoDB" id="341421at2759"/>
<protein>
    <recommendedName>
        <fullName evidence="6">MYND-type domain-containing protein</fullName>
    </recommendedName>
</protein>
<dbReference type="STRING" id="685588.A0A067SMV9"/>
<dbReference type="PROSITE" id="PS50865">
    <property type="entry name" value="ZF_MYND_2"/>
    <property type="match status" value="1"/>
</dbReference>
<proteinExistence type="predicted"/>
<accession>A0A067SMV9</accession>
<evidence type="ECO:0000313" key="8">
    <source>
        <dbReference type="Proteomes" id="UP000027222"/>
    </source>
</evidence>
<evidence type="ECO:0000313" key="7">
    <source>
        <dbReference type="EMBL" id="KDR68103.1"/>
    </source>
</evidence>
<dbReference type="InterPro" id="IPR002893">
    <property type="entry name" value="Znf_MYND"/>
</dbReference>
<dbReference type="Pfam" id="PF01753">
    <property type="entry name" value="zf-MYND"/>
    <property type="match status" value="1"/>
</dbReference>